<comment type="caution">
    <text evidence="2">The sequence shown here is derived from an EMBL/GenBank/DDBJ whole genome shotgun (WGS) entry which is preliminary data.</text>
</comment>
<dbReference type="AlphaFoldDB" id="A0A9K3D387"/>
<feature type="region of interest" description="Disordered" evidence="1">
    <location>
        <begin position="406"/>
        <end position="427"/>
    </location>
</feature>
<keyword evidence="3" id="KW-1185">Reference proteome</keyword>
<accession>A0A9K3D387</accession>
<feature type="region of interest" description="Disordered" evidence="1">
    <location>
        <begin position="369"/>
        <end position="391"/>
    </location>
</feature>
<feature type="compositionally biased region" description="Basic and acidic residues" evidence="1">
    <location>
        <begin position="413"/>
        <end position="427"/>
    </location>
</feature>
<proteinExistence type="predicted"/>
<gene>
    <name evidence="2" type="ORF">KIPB_009499</name>
</gene>
<sequence>MARTQTGPADKGKQKTRTVGGAKRDTKKKDKQKRPTQPRRVQSSTGQRGSAPPSHVSTSVRGLSEAVRTVATERRQALVSSHHPTHPAPPPRIDSLTHPSMSPEDATFALRLRHALTDASTYRIRCDRMAEKLQHQADVIDSCREAVGTASAEVIGLRQRALSAETDSAQQREAHSKETDRLRAEVESLKLQVQTAGVRERRLAKQVGREVSVARERVRAASVLASEGTRRSRSDTRLSSCLQDIEHSLARLSTLASEAKTDRTHSMGVGGALSVADVSMLAAENADLSAQLLQAGARLSVESSREQRLESEAVSLRRSVQAQARALEQYKAVFRDCRSELDAGSSIYTPNTGDVAAPKGQRLGKTGYRVPPSALTVHPSEGDTNADILSDDEVLDAIEHEVSELQQRLRGAISRDGREGGDRGPSG</sequence>
<dbReference type="EMBL" id="BDIP01003242">
    <property type="protein sequence ID" value="GIQ87455.1"/>
    <property type="molecule type" value="Genomic_DNA"/>
</dbReference>
<name>A0A9K3D387_9EUKA</name>
<evidence type="ECO:0000256" key="1">
    <source>
        <dbReference type="SAM" id="MobiDB-lite"/>
    </source>
</evidence>
<dbReference type="Proteomes" id="UP000265618">
    <property type="component" value="Unassembled WGS sequence"/>
</dbReference>
<organism evidence="2 3">
    <name type="scientific">Kipferlia bialata</name>
    <dbReference type="NCBI Taxonomy" id="797122"/>
    <lineage>
        <taxon>Eukaryota</taxon>
        <taxon>Metamonada</taxon>
        <taxon>Carpediemonas-like organisms</taxon>
        <taxon>Kipferlia</taxon>
    </lineage>
</organism>
<protein>
    <submittedName>
        <fullName evidence="2">Uncharacterized protein</fullName>
    </submittedName>
</protein>
<reference evidence="2 3" key="1">
    <citation type="journal article" date="2018" name="PLoS ONE">
        <title>The draft genome of Kipferlia bialata reveals reductive genome evolution in fornicate parasites.</title>
        <authorList>
            <person name="Tanifuji G."/>
            <person name="Takabayashi S."/>
            <person name="Kume K."/>
            <person name="Takagi M."/>
            <person name="Nakayama T."/>
            <person name="Kamikawa R."/>
            <person name="Inagaki Y."/>
            <person name="Hashimoto T."/>
        </authorList>
    </citation>
    <scope>NUCLEOTIDE SEQUENCE [LARGE SCALE GENOMIC DNA]</scope>
    <source>
        <strain evidence="2">NY0173</strain>
    </source>
</reference>
<evidence type="ECO:0000313" key="3">
    <source>
        <dbReference type="Proteomes" id="UP000265618"/>
    </source>
</evidence>
<feature type="region of interest" description="Disordered" evidence="1">
    <location>
        <begin position="1"/>
        <end position="102"/>
    </location>
</feature>
<evidence type="ECO:0000313" key="2">
    <source>
        <dbReference type="EMBL" id="GIQ87455.1"/>
    </source>
</evidence>